<dbReference type="PANTHER" id="PTHR30161">
    <property type="entry name" value="FLAGELLAR EXPORT PROTEIN, MEMBRANE FLHA SUBUNIT-RELATED"/>
    <property type="match status" value="1"/>
</dbReference>
<comment type="subcellular location">
    <subcellularLocation>
        <location evidence="1">Cell membrane</location>
        <topology evidence="1">Multi-pass membrane protein</topology>
    </subcellularLocation>
</comment>
<dbReference type="Pfam" id="PF00771">
    <property type="entry name" value="FHIPEP"/>
    <property type="match status" value="1"/>
</dbReference>
<evidence type="ECO:0000256" key="5">
    <source>
        <dbReference type="ARBA" id="ARBA00022989"/>
    </source>
</evidence>
<evidence type="ECO:0000256" key="1">
    <source>
        <dbReference type="ARBA" id="ARBA00004651"/>
    </source>
</evidence>
<sequence length="592" mass="64703">MSDANAGHVIESVGQHVVGGNYIIGIIVFLILVVVQYVVVTAGAQRVAEVAARFTLDSMPGRQMSIDADLNMGFIDQAEAQTRRKSLEKEANFYGAMDGASKFVKGDAIAGVIILAINILGGFAIGVMQHGMPWQEALQRYVLLTIGDGIVTQVPALVISIGTGIIVTRSVGDSRLSNEILRQLAAHPRTLLLVGAVLFAMMFMPGMPIWPMMVLLGVLAIFMPLVIGRAKKARQVTPEKEETSDAYLEISNYAIDIRAGENILALGVKFESQIIDQCSSLRKKIAKEMGVVIPEVVIRKDEAIDPDVYRIYIKGACCGEGVLYLERVMAIAPKNAIDLIDGIAVADPAYGLPAVWVEPAQKAAAQDAGYTTADAMTVFFTHFVDTIRRNLPSLLTRAETERLVNRIRANQPTLVEELVPNILTLSDVQRVLQGLLQEEIPILNIEQILEVLVDQGRQQKDPVQLIERVRQRLSAIIYQSLLGNRHELKVITLDPATELAIAESLRNGLPSSGMILNPRLAEQLVFKLSDYAERTALEGAKPVLICQPDVRRGIRSFLERIIPHLAVLAINELPAQAKVRSDGVLQLSPIDS</sequence>
<keyword evidence="8" id="KW-0969">Cilium</keyword>
<organism evidence="8 9">
    <name type="scientific">Chitiniphilus shinanonensis</name>
    <dbReference type="NCBI Taxonomy" id="553088"/>
    <lineage>
        <taxon>Bacteria</taxon>
        <taxon>Pseudomonadati</taxon>
        <taxon>Pseudomonadota</taxon>
        <taxon>Betaproteobacteria</taxon>
        <taxon>Neisseriales</taxon>
        <taxon>Chitinibacteraceae</taxon>
        <taxon>Chitiniphilus</taxon>
    </lineage>
</organism>
<keyword evidence="9" id="KW-1185">Reference proteome</keyword>
<gene>
    <name evidence="8" type="primary">flhA_1</name>
    <name evidence="8" type="ORF">GCM10007860_15480</name>
</gene>
<protein>
    <submittedName>
        <fullName evidence="8">Flagellar biosynthesis protein FlhA</fullName>
    </submittedName>
</protein>
<dbReference type="Gene3D" id="3.40.50.12790">
    <property type="entry name" value="FHIPEP family, domain 4"/>
    <property type="match status" value="1"/>
</dbReference>
<keyword evidence="3" id="KW-1003">Cell membrane</keyword>
<comment type="similarity">
    <text evidence="2">Belongs to the FHIPEP (flagella/HR/invasion proteins export pore) family.</text>
</comment>
<evidence type="ECO:0000256" key="6">
    <source>
        <dbReference type="ARBA" id="ARBA00023136"/>
    </source>
</evidence>
<evidence type="ECO:0000256" key="3">
    <source>
        <dbReference type="ARBA" id="ARBA00022475"/>
    </source>
</evidence>
<evidence type="ECO:0000256" key="7">
    <source>
        <dbReference type="SAM" id="Phobius"/>
    </source>
</evidence>
<dbReference type="EMBL" id="BSOZ01000017">
    <property type="protein sequence ID" value="GLS04401.1"/>
    <property type="molecule type" value="Genomic_DNA"/>
</dbReference>
<reference evidence="9" key="1">
    <citation type="journal article" date="2019" name="Int. J. Syst. Evol. Microbiol.">
        <title>The Global Catalogue of Microorganisms (GCM) 10K type strain sequencing project: providing services to taxonomists for standard genome sequencing and annotation.</title>
        <authorList>
            <consortium name="The Broad Institute Genomics Platform"/>
            <consortium name="The Broad Institute Genome Sequencing Center for Infectious Disease"/>
            <person name="Wu L."/>
            <person name="Ma J."/>
        </authorList>
    </citation>
    <scope>NUCLEOTIDE SEQUENCE [LARGE SCALE GENOMIC DNA]</scope>
    <source>
        <strain evidence="9">NBRC 104970</strain>
    </source>
</reference>
<dbReference type="PRINTS" id="PR00949">
    <property type="entry name" value="TYPE3IMAPROT"/>
</dbReference>
<dbReference type="Gene3D" id="1.10.8.540">
    <property type="entry name" value="FHIPEP family, domain 3"/>
    <property type="match status" value="1"/>
</dbReference>
<feature type="transmembrane region" description="Helical" evidence="7">
    <location>
        <begin position="22"/>
        <end position="44"/>
    </location>
</feature>
<dbReference type="InterPro" id="IPR042194">
    <property type="entry name" value="FHIPEP_1"/>
</dbReference>
<dbReference type="InterPro" id="IPR042196">
    <property type="entry name" value="FHIPEP_4"/>
</dbReference>
<evidence type="ECO:0000256" key="2">
    <source>
        <dbReference type="ARBA" id="ARBA00008835"/>
    </source>
</evidence>
<evidence type="ECO:0000313" key="8">
    <source>
        <dbReference type="EMBL" id="GLS04401.1"/>
    </source>
</evidence>
<proteinExistence type="inferred from homology"/>
<keyword evidence="6 7" id="KW-0472">Membrane</keyword>
<keyword evidence="5 7" id="KW-1133">Transmembrane helix</keyword>
<feature type="transmembrane region" description="Helical" evidence="7">
    <location>
        <begin position="209"/>
        <end position="227"/>
    </location>
</feature>
<dbReference type="InterPro" id="IPR042193">
    <property type="entry name" value="FHIPEP_3"/>
</dbReference>
<accession>A0ABQ6BRH5</accession>
<feature type="transmembrane region" description="Helical" evidence="7">
    <location>
        <begin position="184"/>
        <end position="203"/>
    </location>
</feature>
<dbReference type="PANTHER" id="PTHR30161:SF1">
    <property type="entry name" value="FLAGELLAR BIOSYNTHESIS PROTEIN FLHA-RELATED"/>
    <property type="match status" value="1"/>
</dbReference>
<evidence type="ECO:0000256" key="4">
    <source>
        <dbReference type="ARBA" id="ARBA00022692"/>
    </source>
</evidence>
<keyword evidence="8" id="KW-0966">Cell projection</keyword>
<dbReference type="Proteomes" id="UP001156836">
    <property type="component" value="Unassembled WGS sequence"/>
</dbReference>
<dbReference type="InterPro" id="IPR001712">
    <property type="entry name" value="T3SS_FHIPEP"/>
</dbReference>
<comment type="caution">
    <text evidence="8">The sequence shown here is derived from an EMBL/GenBank/DDBJ whole genome shotgun (WGS) entry which is preliminary data.</text>
</comment>
<evidence type="ECO:0000313" key="9">
    <source>
        <dbReference type="Proteomes" id="UP001156836"/>
    </source>
</evidence>
<feature type="transmembrane region" description="Helical" evidence="7">
    <location>
        <begin position="108"/>
        <end position="130"/>
    </location>
</feature>
<keyword evidence="8" id="KW-0282">Flagellum</keyword>
<dbReference type="Gene3D" id="3.40.30.60">
    <property type="entry name" value="FHIPEP family, domain 1"/>
    <property type="match status" value="1"/>
</dbReference>
<name>A0ABQ6BRH5_9NEIS</name>
<keyword evidence="4 7" id="KW-0812">Transmembrane</keyword>
<feature type="transmembrane region" description="Helical" evidence="7">
    <location>
        <begin position="150"/>
        <end position="172"/>
    </location>
</feature>